<keyword evidence="3 6" id="KW-0238">DNA-binding</keyword>
<evidence type="ECO:0000313" key="6">
    <source>
        <dbReference type="EMBL" id="MBB3329073.1"/>
    </source>
</evidence>
<dbReference type="PROSITE" id="PS50931">
    <property type="entry name" value="HTH_LYSR"/>
    <property type="match status" value="1"/>
</dbReference>
<dbReference type="PANTHER" id="PTHR30419">
    <property type="entry name" value="HTH-TYPE TRANSCRIPTIONAL REGULATOR YBHD"/>
    <property type="match status" value="1"/>
</dbReference>
<organism evidence="6 8">
    <name type="scientific">Microlunatus antarcticus</name>
    <dbReference type="NCBI Taxonomy" id="53388"/>
    <lineage>
        <taxon>Bacteria</taxon>
        <taxon>Bacillati</taxon>
        <taxon>Actinomycetota</taxon>
        <taxon>Actinomycetes</taxon>
        <taxon>Propionibacteriales</taxon>
        <taxon>Propionibacteriaceae</taxon>
        <taxon>Microlunatus</taxon>
    </lineage>
</organism>
<dbReference type="SUPFAM" id="SSF53850">
    <property type="entry name" value="Periplasmic binding protein-like II"/>
    <property type="match status" value="1"/>
</dbReference>
<dbReference type="EMBL" id="JACHZG010000013">
    <property type="protein sequence ID" value="MBB3329073.1"/>
    <property type="molecule type" value="Genomic_DNA"/>
</dbReference>
<dbReference type="PRINTS" id="PR00039">
    <property type="entry name" value="HTHLYSR"/>
</dbReference>
<dbReference type="SUPFAM" id="SSF46785">
    <property type="entry name" value="Winged helix' DNA-binding domain"/>
    <property type="match status" value="1"/>
</dbReference>
<dbReference type="InterPro" id="IPR005119">
    <property type="entry name" value="LysR_subst-bd"/>
</dbReference>
<keyword evidence="4" id="KW-0804">Transcription</keyword>
<name>A0A7W5JZE9_9ACTN</name>
<dbReference type="InterPro" id="IPR036390">
    <property type="entry name" value="WH_DNA-bd_sf"/>
</dbReference>
<keyword evidence="2" id="KW-0805">Transcription regulation</keyword>
<dbReference type="GO" id="GO:0003677">
    <property type="term" value="F:DNA binding"/>
    <property type="evidence" value="ECO:0007669"/>
    <property type="project" value="UniProtKB-KW"/>
</dbReference>
<evidence type="ECO:0000256" key="3">
    <source>
        <dbReference type="ARBA" id="ARBA00023125"/>
    </source>
</evidence>
<sequence>MAVGRPTLQQLVYFLGAVEHRSFAAAAQALYVAQPSLSDQVRRLEDALGVTLFTRTNRQLQLTDAGRMLIPWAEKVLRDVEDLTSAVRDVRELAGGTVSFGTFSSAHLYLLPALTAEFGRAHPDVTIRVQGLNSSEVADAVRAGDLEAGLVQLPIDDRGLWVGPPVLTDTVVYVSADPARTSRPVDVDELSRRRLILSEARWTRDDPLRRSLVERAQRAGVTLHPAVEVEFQTAAVELAAYGVGDSLVSYLVTQWQGFPSTLTWAHLDPVFEEHFAFVTRPSGSLSPATRAFMDLAEEHIRGLQAKADAGRPASGGS</sequence>
<dbReference type="FunFam" id="1.10.10.10:FF:000001">
    <property type="entry name" value="LysR family transcriptional regulator"/>
    <property type="match status" value="1"/>
</dbReference>
<evidence type="ECO:0000313" key="8">
    <source>
        <dbReference type="Proteomes" id="UP000565572"/>
    </source>
</evidence>
<dbReference type="CDD" id="cd05466">
    <property type="entry name" value="PBP2_LTTR_substrate"/>
    <property type="match status" value="1"/>
</dbReference>
<gene>
    <name evidence="6" type="ORF">FHX39_004070</name>
    <name evidence="7" type="ORF">FHX39_004134</name>
</gene>
<dbReference type="Pfam" id="PF03466">
    <property type="entry name" value="LysR_substrate"/>
    <property type="match status" value="1"/>
</dbReference>
<protein>
    <submittedName>
        <fullName evidence="6">DNA-binding transcriptional LysR family regulator</fullName>
    </submittedName>
</protein>
<evidence type="ECO:0000256" key="1">
    <source>
        <dbReference type="ARBA" id="ARBA00009437"/>
    </source>
</evidence>
<proteinExistence type="inferred from homology"/>
<dbReference type="AlphaFoldDB" id="A0A7W5JZE9"/>
<reference evidence="6 8" key="1">
    <citation type="submission" date="2020-08" db="EMBL/GenBank/DDBJ databases">
        <title>Sequencing the genomes of 1000 actinobacteria strains.</title>
        <authorList>
            <person name="Klenk H.-P."/>
        </authorList>
    </citation>
    <scope>NUCLEOTIDE SEQUENCE [LARGE SCALE GENOMIC DNA]</scope>
    <source>
        <strain evidence="6 8">DSM 11053</strain>
    </source>
</reference>
<accession>A0A7W5JZE9</accession>
<dbReference type="RefSeq" id="WP_183342624.1">
    <property type="nucleotide sequence ID" value="NZ_JACHZG010000013.1"/>
</dbReference>
<dbReference type="InterPro" id="IPR050950">
    <property type="entry name" value="HTH-type_LysR_regulators"/>
</dbReference>
<evidence type="ECO:0000259" key="5">
    <source>
        <dbReference type="PROSITE" id="PS50931"/>
    </source>
</evidence>
<feature type="domain" description="HTH lysR-type" evidence="5">
    <location>
        <begin position="6"/>
        <end position="63"/>
    </location>
</feature>
<dbReference type="Gene3D" id="3.40.190.290">
    <property type="match status" value="1"/>
</dbReference>
<comment type="similarity">
    <text evidence="1">Belongs to the LysR transcriptional regulatory family.</text>
</comment>
<dbReference type="InterPro" id="IPR000847">
    <property type="entry name" value="LysR_HTH_N"/>
</dbReference>
<dbReference type="Proteomes" id="UP000565572">
    <property type="component" value="Unassembled WGS sequence"/>
</dbReference>
<dbReference type="InterPro" id="IPR036388">
    <property type="entry name" value="WH-like_DNA-bd_sf"/>
</dbReference>
<dbReference type="Pfam" id="PF00126">
    <property type="entry name" value="HTH_1"/>
    <property type="match status" value="1"/>
</dbReference>
<dbReference type="GO" id="GO:0005829">
    <property type="term" value="C:cytosol"/>
    <property type="evidence" value="ECO:0007669"/>
    <property type="project" value="TreeGrafter"/>
</dbReference>
<keyword evidence="8" id="KW-1185">Reference proteome</keyword>
<dbReference type="EMBL" id="JACHZG010000016">
    <property type="protein sequence ID" value="MBB3329136.1"/>
    <property type="molecule type" value="Genomic_DNA"/>
</dbReference>
<dbReference type="GO" id="GO:0003700">
    <property type="term" value="F:DNA-binding transcription factor activity"/>
    <property type="evidence" value="ECO:0007669"/>
    <property type="project" value="InterPro"/>
</dbReference>
<evidence type="ECO:0000256" key="4">
    <source>
        <dbReference type="ARBA" id="ARBA00023163"/>
    </source>
</evidence>
<evidence type="ECO:0000256" key="2">
    <source>
        <dbReference type="ARBA" id="ARBA00023015"/>
    </source>
</evidence>
<comment type="caution">
    <text evidence="6">The sequence shown here is derived from an EMBL/GenBank/DDBJ whole genome shotgun (WGS) entry which is preliminary data.</text>
</comment>
<evidence type="ECO:0000313" key="7">
    <source>
        <dbReference type="EMBL" id="MBB3329136.1"/>
    </source>
</evidence>
<dbReference type="Gene3D" id="1.10.10.10">
    <property type="entry name" value="Winged helix-like DNA-binding domain superfamily/Winged helix DNA-binding domain"/>
    <property type="match status" value="1"/>
</dbReference>